<keyword evidence="2" id="KW-1133">Transmembrane helix</keyword>
<keyword evidence="4" id="KW-1185">Reference proteome</keyword>
<gene>
    <name evidence="3" type="ORF">B0H67DRAFT_558120</name>
</gene>
<name>A0AA39ZXM7_9PEZI</name>
<evidence type="ECO:0008006" key="5">
    <source>
        <dbReference type="Google" id="ProtNLM"/>
    </source>
</evidence>
<evidence type="ECO:0000313" key="4">
    <source>
        <dbReference type="Proteomes" id="UP001172102"/>
    </source>
</evidence>
<evidence type="ECO:0000256" key="1">
    <source>
        <dbReference type="SAM" id="MobiDB-lite"/>
    </source>
</evidence>
<feature type="transmembrane region" description="Helical" evidence="2">
    <location>
        <begin position="34"/>
        <end position="57"/>
    </location>
</feature>
<organism evidence="3 4">
    <name type="scientific">Lasiosphaeris hirsuta</name>
    <dbReference type="NCBI Taxonomy" id="260670"/>
    <lineage>
        <taxon>Eukaryota</taxon>
        <taxon>Fungi</taxon>
        <taxon>Dikarya</taxon>
        <taxon>Ascomycota</taxon>
        <taxon>Pezizomycotina</taxon>
        <taxon>Sordariomycetes</taxon>
        <taxon>Sordariomycetidae</taxon>
        <taxon>Sordariales</taxon>
        <taxon>Lasiosphaeriaceae</taxon>
        <taxon>Lasiosphaeris</taxon>
    </lineage>
</organism>
<dbReference type="Proteomes" id="UP001172102">
    <property type="component" value="Unassembled WGS sequence"/>
</dbReference>
<dbReference type="EMBL" id="JAUKUA010000007">
    <property type="protein sequence ID" value="KAK0705538.1"/>
    <property type="molecule type" value="Genomic_DNA"/>
</dbReference>
<feature type="compositionally biased region" description="Acidic residues" evidence="1">
    <location>
        <begin position="234"/>
        <end position="255"/>
    </location>
</feature>
<keyword evidence="2" id="KW-0472">Membrane</keyword>
<comment type="caution">
    <text evidence="3">The sequence shown here is derived from an EMBL/GenBank/DDBJ whole genome shotgun (WGS) entry which is preliminary data.</text>
</comment>
<evidence type="ECO:0000313" key="3">
    <source>
        <dbReference type="EMBL" id="KAK0705538.1"/>
    </source>
</evidence>
<accession>A0AA39ZXM7</accession>
<feature type="region of interest" description="Disordered" evidence="1">
    <location>
        <begin position="1"/>
        <end position="28"/>
    </location>
</feature>
<evidence type="ECO:0000256" key="2">
    <source>
        <dbReference type="SAM" id="Phobius"/>
    </source>
</evidence>
<proteinExistence type="predicted"/>
<sequence>MNNSTTSLPTYSNEKSVPSPRAGCHQPRRSRWTVAGLVSLGLIGLASVGASVANMVYMNQVMKNINGGLVWAGYEMRMLTDVLDGTMIDLTLTQATLAGKIRQPDVVLGVDSQGRVAKAWAVTFPDGTNTNEEEVQKILEAAYNKTNVIYTPSAAHWDYSNPNAFPAGISKRSEKPHKDMPQHIGFESVYGFPWSESLSVPADPVGLLMGPGSKDVPAHIKLVHREQPAAVAVEDSDDSDSDDSDSDDSDSDDSDLGDKLVPMMGAAISDWEDRWPGPDPKAFPDEPAQVVARRGVPIWMPQNVPWGKQMQPAQGPQADSARIEDAGQYAWRSHPRVSGKVAKKIVA</sequence>
<keyword evidence="2" id="KW-0812">Transmembrane</keyword>
<dbReference type="AlphaFoldDB" id="A0AA39ZXM7"/>
<feature type="region of interest" description="Disordered" evidence="1">
    <location>
        <begin position="228"/>
        <end position="259"/>
    </location>
</feature>
<feature type="compositionally biased region" description="Polar residues" evidence="1">
    <location>
        <begin position="1"/>
        <end position="16"/>
    </location>
</feature>
<protein>
    <recommendedName>
        <fullName evidence="5">Transmembrane protein</fullName>
    </recommendedName>
</protein>
<reference evidence="3" key="1">
    <citation type="submission" date="2023-06" db="EMBL/GenBank/DDBJ databases">
        <title>Genome-scale phylogeny and comparative genomics of the fungal order Sordariales.</title>
        <authorList>
            <consortium name="Lawrence Berkeley National Laboratory"/>
            <person name="Hensen N."/>
            <person name="Bonometti L."/>
            <person name="Westerberg I."/>
            <person name="Brannstrom I.O."/>
            <person name="Guillou S."/>
            <person name="Cros-Aarteil S."/>
            <person name="Calhoun S."/>
            <person name="Haridas S."/>
            <person name="Kuo A."/>
            <person name="Mondo S."/>
            <person name="Pangilinan J."/>
            <person name="Riley R."/>
            <person name="Labutti K."/>
            <person name="Andreopoulos B."/>
            <person name="Lipzen A."/>
            <person name="Chen C."/>
            <person name="Yanf M."/>
            <person name="Daum C."/>
            <person name="Ng V."/>
            <person name="Clum A."/>
            <person name="Steindorff A."/>
            <person name="Ohm R."/>
            <person name="Martin F."/>
            <person name="Silar P."/>
            <person name="Natvig D."/>
            <person name="Lalanne C."/>
            <person name="Gautier V."/>
            <person name="Ament-Velasquez S.L."/>
            <person name="Kruys A."/>
            <person name="Hutchinson M.I."/>
            <person name="Powell A.J."/>
            <person name="Barry K."/>
            <person name="Miller A.N."/>
            <person name="Grigoriev I.V."/>
            <person name="Debuchy R."/>
            <person name="Gladieux P."/>
            <person name="Thoren M.H."/>
            <person name="Johannesson H."/>
        </authorList>
    </citation>
    <scope>NUCLEOTIDE SEQUENCE</scope>
    <source>
        <strain evidence="3">SMH4607-1</strain>
    </source>
</reference>